<organism evidence="6 7">
    <name type="scientific">Malurus cyaneus samueli</name>
    <dbReference type="NCBI Taxonomy" id="2593467"/>
    <lineage>
        <taxon>Eukaryota</taxon>
        <taxon>Metazoa</taxon>
        <taxon>Chordata</taxon>
        <taxon>Craniata</taxon>
        <taxon>Vertebrata</taxon>
        <taxon>Euteleostomi</taxon>
        <taxon>Archelosauria</taxon>
        <taxon>Archosauria</taxon>
        <taxon>Dinosauria</taxon>
        <taxon>Saurischia</taxon>
        <taxon>Theropoda</taxon>
        <taxon>Coelurosauria</taxon>
        <taxon>Aves</taxon>
        <taxon>Neognathae</taxon>
        <taxon>Neoaves</taxon>
        <taxon>Telluraves</taxon>
        <taxon>Australaves</taxon>
        <taxon>Passeriformes</taxon>
        <taxon>Meliphagoidea</taxon>
        <taxon>Maluridae</taxon>
        <taxon>Malurus</taxon>
    </lineage>
</organism>
<dbReference type="OrthoDB" id="421951at2759"/>
<keyword evidence="7" id="KW-1185">Reference proteome</keyword>
<reference evidence="6" key="1">
    <citation type="submission" date="2025-08" db="UniProtKB">
        <authorList>
            <consortium name="Ensembl"/>
        </authorList>
    </citation>
    <scope>IDENTIFICATION</scope>
</reference>
<reference evidence="6" key="2">
    <citation type="submission" date="2025-09" db="UniProtKB">
        <authorList>
            <consortium name="Ensembl"/>
        </authorList>
    </citation>
    <scope>IDENTIFICATION</scope>
</reference>
<keyword evidence="3" id="KW-0378">Hydrolase</keyword>
<dbReference type="Ensembl" id="ENSMCST00000023694.1">
    <property type="protein sequence ID" value="ENSMCSP00000023112.1"/>
    <property type="gene ID" value="ENSMCSG00000016076.1"/>
</dbReference>
<dbReference type="GO" id="GO:0016410">
    <property type="term" value="F:N-acyltransferase activity"/>
    <property type="evidence" value="ECO:0007669"/>
    <property type="project" value="TreeGrafter"/>
</dbReference>
<feature type="domain" description="LRAT" evidence="5">
    <location>
        <begin position="17"/>
        <end position="125"/>
    </location>
</feature>
<protein>
    <recommendedName>
        <fullName evidence="5">LRAT domain-containing protein</fullName>
    </recommendedName>
</protein>
<dbReference type="AlphaFoldDB" id="A0A8C5UKE5"/>
<evidence type="ECO:0000313" key="7">
    <source>
        <dbReference type="Proteomes" id="UP000694560"/>
    </source>
</evidence>
<sequence>MARDKYYPNPGDLIEIRRRHYMLPYQHWALYVGGGYVVHVTDVAGLSRSSSRRAWVKKEPLKDVVGNDNWDVNNKYEWYRVPFPVEEIIRRAERWIGKEVPYRLLLRNCEHFVTTLRYGEGLSFQVRHLLAARCSPRGWDTACTLHGDSQGPGVGSRAALPLGCPQPLHLEGHCALSAP</sequence>
<accession>A0A8C5UKE5</accession>
<evidence type="ECO:0000256" key="1">
    <source>
        <dbReference type="ARBA" id="ARBA00007824"/>
    </source>
</evidence>
<keyword evidence="4" id="KW-0443">Lipid metabolism</keyword>
<dbReference type="GO" id="GO:0004623">
    <property type="term" value="F:phospholipase A2 activity"/>
    <property type="evidence" value="ECO:0007669"/>
    <property type="project" value="TreeGrafter"/>
</dbReference>
<dbReference type="GO" id="GO:0005737">
    <property type="term" value="C:cytoplasm"/>
    <property type="evidence" value="ECO:0007669"/>
    <property type="project" value="TreeGrafter"/>
</dbReference>
<dbReference type="InterPro" id="IPR051496">
    <property type="entry name" value="H-rev107_PLA/AT"/>
</dbReference>
<dbReference type="GO" id="GO:0008970">
    <property type="term" value="F:phospholipase A1 activity"/>
    <property type="evidence" value="ECO:0007669"/>
    <property type="project" value="TreeGrafter"/>
</dbReference>
<evidence type="ECO:0000256" key="4">
    <source>
        <dbReference type="ARBA" id="ARBA00023098"/>
    </source>
</evidence>
<dbReference type="Gene3D" id="3.90.1720.10">
    <property type="entry name" value="endopeptidase domain like (from Nostoc punctiforme)"/>
    <property type="match status" value="1"/>
</dbReference>
<evidence type="ECO:0000313" key="6">
    <source>
        <dbReference type="Ensembl" id="ENSMCSP00000023112.1"/>
    </source>
</evidence>
<dbReference type="GO" id="GO:0070292">
    <property type="term" value="P:N-acylphosphatidylethanolamine metabolic process"/>
    <property type="evidence" value="ECO:0007669"/>
    <property type="project" value="TreeGrafter"/>
</dbReference>
<dbReference type="PANTHER" id="PTHR13943:SF37">
    <property type="entry name" value="PHOSPHOLIPASE A AND ACYLTRANSFERASE 1"/>
    <property type="match status" value="1"/>
</dbReference>
<evidence type="ECO:0000259" key="5">
    <source>
        <dbReference type="PROSITE" id="PS51934"/>
    </source>
</evidence>
<dbReference type="Pfam" id="PF04970">
    <property type="entry name" value="LRAT"/>
    <property type="match status" value="1"/>
</dbReference>
<dbReference type="PANTHER" id="PTHR13943">
    <property type="entry name" value="HRAS-LIKE SUPPRESSOR - RELATED"/>
    <property type="match status" value="1"/>
</dbReference>
<comment type="similarity">
    <text evidence="1">Belongs to the H-rev107 family.</text>
</comment>
<evidence type="ECO:0000256" key="3">
    <source>
        <dbReference type="ARBA" id="ARBA00022801"/>
    </source>
</evidence>
<dbReference type="InterPro" id="IPR007053">
    <property type="entry name" value="LRAT_dom"/>
</dbReference>
<dbReference type="PROSITE" id="PS51934">
    <property type="entry name" value="LRAT"/>
    <property type="match status" value="1"/>
</dbReference>
<proteinExistence type="inferred from homology"/>
<name>A0A8C5UKE5_9PASS</name>
<dbReference type="Proteomes" id="UP000694560">
    <property type="component" value="Unplaced"/>
</dbReference>
<evidence type="ECO:0000256" key="2">
    <source>
        <dbReference type="ARBA" id="ARBA00022679"/>
    </source>
</evidence>
<keyword evidence="2" id="KW-0808">Transferase</keyword>